<dbReference type="AlphaFoldDB" id="A0A1F6P9M8"/>
<dbReference type="PANTHER" id="PTHR43630:SF2">
    <property type="entry name" value="GLYCOSYLTRANSFERASE"/>
    <property type="match status" value="1"/>
</dbReference>
<dbReference type="STRING" id="1798705.A2563_04375"/>
<dbReference type="Gene3D" id="3.90.550.10">
    <property type="entry name" value="Spore Coat Polysaccharide Biosynthesis Protein SpsA, Chain A"/>
    <property type="match status" value="1"/>
</dbReference>
<comment type="caution">
    <text evidence="2">The sequence shown here is derived from an EMBL/GenBank/DDBJ whole genome shotgun (WGS) entry which is preliminary data.</text>
</comment>
<accession>A0A1F6P9M8</accession>
<dbReference type="InterPro" id="IPR029044">
    <property type="entry name" value="Nucleotide-diphossugar_trans"/>
</dbReference>
<dbReference type="SUPFAM" id="SSF53448">
    <property type="entry name" value="Nucleotide-diphospho-sugar transferases"/>
    <property type="match status" value="1"/>
</dbReference>
<evidence type="ECO:0000313" key="3">
    <source>
        <dbReference type="Proteomes" id="UP000176634"/>
    </source>
</evidence>
<gene>
    <name evidence="2" type="ORF">A2563_04375</name>
</gene>
<reference evidence="2 3" key="1">
    <citation type="journal article" date="2016" name="Nat. Commun.">
        <title>Thousands of microbial genomes shed light on interconnected biogeochemical processes in an aquifer system.</title>
        <authorList>
            <person name="Anantharaman K."/>
            <person name="Brown C.T."/>
            <person name="Hug L.A."/>
            <person name="Sharon I."/>
            <person name="Castelle C.J."/>
            <person name="Probst A.J."/>
            <person name="Thomas B.C."/>
            <person name="Singh A."/>
            <person name="Wilkins M.J."/>
            <person name="Karaoz U."/>
            <person name="Brodie E.L."/>
            <person name="Williams K.H."/>
            <person name="Hubbard S.S."/>
            <person name="Banfield J.F."/>
        </authorList>
    </citation>
    <scope>NUCLEOTIDE SEQUENCE [LARGE SCALE GENOMIC DNA]</scope>
</reference>
<feature type="domain" description="Glycosyltransferase 2-like" evidence="1">
    <location>
        <begin position="9"/>
        <end position="126"/>
    </location>
</feature>
<dbReference type="Pfam" id="PF00535">
    <property type="entry name" value="Glycos_transf_2"/>
    <property type="match status" value="1"/>
</dbReference>
<dbReference type="Proteomes" id="UP000176634">
    <property type="component" value="Unassembled WGS sequence"/>
</dbReference>
<dbReference type="EMBL" id="MFRA01000005">
    <property type="protein sequence ID" value="OGH92872.1"/>
    <property type="molecule type" value="Genomic_DNA"/>
</dbReference>
<name>A0A1F6P9M8_9BACT</name>
<evidence type="ECO:0000313" key="2">
    <source>
        <dbReference type="EMBL" id="OGH92872.1"/>
    </source>
</evidence>
<proteinExistence type="predicted"/>
<sequence length="269" mass="31488">MPSKKDTISACLVVYNEEAVIERCLQSIKGQVDEIIIVHDGPCADKTLEIAKRYTDKIFVRDHAGVMEAHLVFAFQQAQSEWLLRIDADEFLDADSFLKIKEAIQPETVDALILNWEMWNGQETISLPGLQKMCLMRKNRFHYCGVPHENGEVDGQVKKIDAFLHHRPAYNNVAWSSFLRKSKKWVPIHANYFFPENISFTCFNSSSDKWIEHAKYVRTHIWRYLFFKPIKMSLGQLKNGLWKSFIGIQVSVQVYVYYTMLYWQIIKKL</sequence>
<organism evidence="2 3">
    <name type="scientific">Candidatus Magasanikbacteria bacterium RIFOXYD1_FULL_40_23</name>
    <dbReference type="NCBI Taxonomy" id="1798705"/>
    <lineage>
        <taxon>Bacteria</taxon>
        <taxon>Candidatus Magasanikiibacteriota</taxon>
    </lineage>
</organism>
<protein>
    <recommendedName>
        <fullName evidence="1">Glycosyltransferase 2-like domain-containing protein</fullName>
    </recommendedName>
</protein>
<dbReference type="InterPro" id="IPR001173">
    <property type="entry name" value="Glyco_trans_2-like"/>
</dbReference>
<dbReference type="PANTHER" id="PTHR43630">
    <property type="entry name" value="POLY-BETA-1,6-N-ACETYL-D-GLUCOSAMINE SYNTHASE"/>
    <property type="match status" value="1"/>
</dbReference>
<evidence type="ECO:0000259" key="1">
    <source>
        <dbReference type="Pfam" id="PF00535"/>
    </source>
</evidence>